<accession>A0AAT9JC80</accession>
<sequence length="62" mass="7189">MAAGHFFSLAGSEGGLFFPSLRRETNEIPRTPYDKKKKIKRNLNRAKPREKQQKPSYRPTRG</sequence>
<protein>
    <submittedName>
        <fullName evidence="2">Uncharacterized protein</fullName>
    </submittedName>
</protein>
<reference evidence="2" key="2">
    <citation type="submission" date="2024-05" db="EMBL/GenBank/DDBJ databases">
        <authorList>
            <person name="Matrishin C.B."/>
            <person name="Kauffman K.M."/>
        </authorList>
    </citation>
    <scope>NUCLEOTIDE SEQUENCE</scope>
</reference>
<feature type="region of interest" description="Disordered" evidence="1">
    <location>
        <begin position="1"/>
        <end position="62"/>
    </location>
</feature>
<dbReference type="EMBL" id="BK068098">
    <property type="protein sequence ID" value="DBA55363.1"/>
    <property type="molecule type" value="Genomic_DNA"/>
</dbReference>
<evidence type="ECO:0000313" key="2">
    <source>
        <dbReference type="EMBL" id="DBA55363.1"/>
    </source>
</evidence>
<name>A0AAT9JC80_9CAUD</name>
<evidence type="ECO:0000256" key="1">
    <source>
        <dbReference type="SAM" id="MobiDB-lite"/>
    </source>
</evidence>
<organism evidence="2">
    <name type="scientific">Porphyromonas phage phage017a_JCVISC001</name>
    <dbReference type="NCBI Taxonomy" id="3154107"/>
    <lineage>
        <taxon>Viruses</taxon>
        <taxon>Duplodnaviria</taxon>
        <taxon>Heunggongvirae</taxon>
        <taxon>Uroviricota</taxon>
        <taxon>Caudoviricetes</taxon>
        <taxon>Nixviridae</taxon>
        <taxon>Dewhirstvirus</taxon>
        <taxon>Dewhirstvirus pging00K</taxon>
    </lineage>
</organism>
<reference evidence="2" key="1">
    <citation type="journal article" date="2023" name="Microbiome">
        <title>Phages are unrecognized players in the ecology of the oral pathogen Porphyromonas gingivalis.</title>
        <authorList>
            <person name="Matrishin C.B."/>
            <person name="Haase E.M."/>
            <person name="Dewhirst F.E."/>
            <person name="Mark Welch J.L."/>
            <person name="Miranda-Sanchez F."/>
            <person name="Chen T."/>
            <person name="MacFarland D.C."/>
            <person name="Kauffman K.M."/>
        </authorList>
    </citation>
    <scope>NUCLEOTIDE SEQUENCE</scope>
</reference>
<proteinExistence type="predicted"/>
<feature type="compositionally biased region" description="Basic residues" evidence="1">
    <location>
        <begin position="35"/>
        <end position="46"/>
    </location>
</feature>